<dbReference type="InterPro" id="IPR038432">
    <property type="entry name" value="PulS/OutS-like_sf"/>
</dbReference>
<accession>A0ABM9SLK8</accession>
<protein>
    <submittedName>
        <fullName evidence="1">Secretion protein</fullName>
    </submittedName>
</protein>
<gene>
    <name evidence="1" type="primary">yst1S</name>
    <name evidence="1" type="ORF">ERS137967_03240</name>
</gene>
<dbReference type="InterPro" id="IPR019114">
    <property type="entry name" value="Chap_lipoprot_PulS/OutS-like"/>
</dbReference>
<dbReference type="EMBL" id="CPYD01000014">
    <property type="protein sequence ID" value="CNF06899.1"/>
    <property type="molecule type" value="Genomic_DNA"/>
</dbReference>
<comment type="caution">
    <text evidence="1">The sequence shown here is derived from an EMBL/GenBank/DDBJ whole genome shotgun (WGS) entry which is preliminary data.</text>
</comment>
<reference evidence="1 2" key="1">
    <citation type="submission" date="2015-03" db="EMBL/GenBank/DDBJ databases">
        <authorList>
            <consortium name="Pathogen Informatics"/>
            <person name="Murphy D."/>
        </authorList>
    </citation>
    <scope>NUCLEOTIDE SEQUENCE [LARGE SCALE GENOMIC DNA]</scope>
    <source>
        <strain evidence="2">type strain: CIP110231</strain>
    </source>
</reference>
<evidence type="ECO:0000313" key="2">
    <source>
        <dbReference type="Proteomes" id="UP000040578"/>
    </source>
</evidence>
<organism evidence="1 2">
    <name type="scientific">Yersinia nurmii</name>
    <dbReference type="NCBI Taxonomy" id="685706"/>
    <lineage>
        <taxon>Bacteria</taxon>
        <taxon>Pseudomonadati</taxon>
        <taxon>Pseudomonadota</taxon>
        <taxon>Gammaproteobacteria</taxon>
        <taxon>Enterobacterales</taxon>
        <taxon>Yersiniaceae</taxon>
        <taxon>Yersinia</taxon>
    </lineage>
</organism>
<sequence>MPSVKYPLLLLLPLLLVNGCQRPTNRAPVVGSPQQIEQLSALISGAMYLRQECQREDIPDESILMQTAMKLAMERNWDTKAPVYQALKGKSQTRYQALVEEIGIDNNQCSSLNLLLADFAYEARRNMK</sequence>
<dbReference type="Pfam" id="PF09691">
    <property type="entry name" value="T2SS_PulS_OutS"/>
    <property type="match status" value="1"/>
</dbReference>
<proteinExistence type="predicted"/>
<dbReference type="NCBIfam" id="TIGR01004">
    <property type="entry name" value="PulS_OutS"/>
    <property type="match status" value="1"/>
</dbReference>
<keyword evidence="2" id="KW-1185">Reference proteome</keyword>
<dbReference type="Proteomes" id="UP000040578">
    <property type="component" value="Unassembled WGS sequence"/>
</dbReference>
<dbReference type="InterPro" id="IPR005699">
    <property type="entry name" value="Chap_lipoprot_PulS/OutS"/>
</dbReference>
<evidence type="ECO:0000313" key="1">
    <source>
        <dbReference type="EMBL" id="CNF06899.1"/>
    </source>
</evidence>
<name>A0ABM9SLK8_9GAMM</name>
<dbReference type="Gene3D" id="1.20.58.1630">
    <property type="entry name" value="Chaperone lipoprotein PulS/OutS"/>
    <property type="match status" value="1"/>
</dbReference>